<dbReference type="Pfam" id="PF00571">
    <property type="entry name" value="CBS"/>
    <property type="match status" value="2"/>
</dbReference>
<sequence length="447" mass="47816">MIEWVLLVAVVALVAANAVFVAAEFSLVTVDRATVERGAERGDRRLRSVLAALRSLSTQLSGAQLGITVTSLLVGYVAEPSLGVLLRGPLQLFGLGAAATPVAFTVAFVAATVFQMVLGELVPKNLAIALPLGVVKLVAGAQRGFTTLTRPLILVLNGSANRVLRGLGVQPQEVLASARSPRELASSVRRSGEHGTLDTPTARLVVRSLEFGAKTAGEVMTPRRRLWAVPPEASVDEVVALARRTGHSRFPVFGQGADDPVGLVHLKHAVAVPIEQRQHQPVRTVMIPAVSVPESRDLDGLLSLLRRRGLQLAIVVDEYGGTAGVVTLEDLVEEIVGEISDEHDRASTRARRLPDGTWRLSGLLRPDEVAEITGIALPEHAEYDTLGGLVNYQLQRLPVAGDRIDIRAEDRTVSVTVQHLDGFRIDRLDLRTVGHNAPDAETGEQAG</sequence>
<evidence type="ECO:0000256" key="3">
    <source>
        <dbReference type="ARBA" id="ARBA00022475"/>
    </source>
</evidence>
<dbReference type="PROSITE" id="PS51371">
    <property type="entry name" value="CBS"/>
    <property type="match status" value="2"/>
</dbReference>
<dbReference type="AlphaFoldDB" id="A0A839DWN2"/>
<dbReference type="SMART" id="SM01091">
    <property type="entry name" value="CorC_HlyC"/>
    <property type="match status" value="1"/>
</dbReference>
<feature type="domain" description="CBS" evidence="12">
    <location>
        <begin position="220"/>
        <end position="279"/>
    </location>
</feature>
<feature type="transmembrane region" description="Helical" evidence="11">
    <location>
        <begin position="90"/>
        <end position="114"/>
    </location>
</feature>
<feature type="transmembrane region" description="Helical" evidence="11">
    <location>
        <begin position="6"/>
        <end position="30"/>
    </location>
</feature>
<keyword evidence="7 9" id="KW-0129">CBS domain</keyword>
<dbReference type="SMART" id="SM00116">
    <property type="entry name" value="CBS"/>
    <property type="match status" value="2"/>
</dbReference>
<dbReference type="Proteomes" id="UP000569329">
    <property type="component" value="Unassembled WGS sequence"/>
</dbReference>
<evidence type="ECO:0000259" key="12">
    <source>
        <dbReference type="PROSITE" id="PS51371"/>
    </source>
</evidence>
<organism evidence="14 15">
    <name type="scientific">Halosaccharopolyspora lacisalsi</name>
    <dbReference type="NCBI Taxonomy" id="1000566"/>
    <lineage>
        <taxon>Bacteria</taxon>
        <taxon>Bacillati</taxon>
        <taxon>Actinomycetota</taxon>
        <taxon>Actinomycetes</taxon>
        <taxon>Pseudonocardiales</taxon>
        <taxon>Pseudonocardiaceae</taxon>
        <taxon>Halosaccharopolyspora</taxon>
    </lineage>
</organism>
<evidence type="ECO:0000256" key="9">
    <source>
        <dbReference type="PROSITE-ProRule" id="PRU00703"/>
    </source>
</evidence>
<dbReference type="InterPro" id="IPR016169">
    <property type="entry name" value="FAD-bd_PCMH_sub2"/>
</dbReference>
<keyword evidence="15" id="KW-1185">Reference proteome</keyword>
<dbReference type="InterPro" id="IPR051676">
    <property type="entry name" value="UPF0053_domain"/>
</dbReference>
<dbReference type="InterPro" id="IPR005170">
    <property type="entry name" value="Transptr-assoc_dom"/>
</dbReference>
<reference evidence="14 15" key="1">
    <citation type="submission" date="2020-07" db="EMBL/GenBank/DDBJ databases">
        <title>Sequencing the genomes of 1000 actinobacteria strains.</title>
        <authorList>
            <person name="Klenk H.-P."/>
        </authorList>
    </citation>
    <scope>NUCLEOTIDE SEQUENCE [LARGE SCALE GENOMIC DNA]</scope>
    <source>
        <strain evidence="14 15">DSM 45975</strain>
    </source>
</reference>
<dbReference type="RefSeq" id="WP_182543079.1">
    <property type="nucleotide sequence ID" value="NZ_JACGWZ010000001.1"/>
</dbReference>
<dbReference type="EMBL" id="JACGWZ010000001">
    <property type="protein sequence ID" value="MBA8823857.1"/>
    <property type="molecule type" value="Genomic_DNA"/>
</dbReference>
<comment type="caution">
    <text evidence="14">The sequence shown here is derived from an EMBL/GenBank/DDBJ whole genome shotgun (WGS) entry which is preliminary data.</text>
</comment>
<feature type="domain" description="CBS" evidence="12">
    <location>
        <begin position="282"/>
        <end position="342"/>
    </location>
</feature>
<evidence type="ECO:0000256" key="11">
    <source>
        <dbReference type="SAM" id="Phobius"/>
    </source>
</evidence>
<protein>
    <submittedName>
        <fullName evidence="14">CBS domain containing-hemolysin-like protein</fullName>
    </submittedName>
</protein>
<evidence type="ECO:0000256" key="1">
    <source>
        <dbReference type="ARBA" id="ARBA00004651"/>
    </source>
</evidence>
<name>A0A839DWN2_9PSEU</name>
<evidence type="ECO:0000256" key="10">
    <source>
        <dbReference type="PROSITE-ProRule" id="PRU01193"/>
    </source>
</evidence>
<evidence type="ECO:0000313" key="14">
    <source>
        <dbReference type="EMBL" id="MBA8823857.1"/>
    </source>
</evidence>
<proteinExistence type="inferred from homology"/>
<dbReference type="PANTHER" id="PTHR43099">
    <property type="entry name" value="UPF0053 PROTEIN YRKA"/>
    <property type="match status" value="1"/>
</dbReference>
<evidence type="ECO:0000256" key="4">
    <source>
        <dbReference type="ARBA" id="ARBA00022692"/>
    </source>
</evidence>
<evidence type="ECO:0000256" key="6">
    <source>
        <dbReference type="ARBA" id="ARBA00022989"/>
    </source>
</evidence>
<dbReference type="Pfam" id="PF03471">
    <property type="entry name" value="CorC_HlyC"/>
    <property type="match status" value="1"/>
</dbReference>
<feature type="domain" description="CNNM transmembrane" evidence="13">
    <location>
        <begin position="1"/>
        <end position="201"/>
    </location>
</feature>
<dbReference type="CDD" id="cd04590">
    <property type="entry name" value="CBS_pair_CorC_HlyC_assoc"/>
    <property type="match status" value="1"/>
</dbReference>
<evidence type="ECO:0000256" key="5">
    <source>
        <dbReference type="ARBA" id="ARBA00022737"/>
    </source>
</evidence>
<dbReference type="InterPro" id="IPR036318">
    <property type="entry name" value="FAD-bd_PCMH-like_sf"/>
</dbReference>
<dbReference type="InterPro" id="IPR046342">
    <property type="entry name" value="CBS_dom_sf"/>
</dbReference>
<dbReference type="PROSITE" id="PS51846">
    <property type="entry name" value="CNNM"/>
    <property type="match status" value="1"/>
</dbReference>
<comment type="similarity">
    <text evidence="2">Belongs to the UPF0053 family.</text>
</comment>
<dbReference type="InterPro" id="IPR002550">
    <property type="entry name" value="CNNM"/>
</dbReference>
<dbReference type="Pfam" id="PF01595">
    <property type="entry name" value="CNNM"/>
    <property type="match status" value="1"/>
</dbReference>
<dbReference type="Gene3D" id="3.10.580.10">
    <property type="entry name" value="CBS-domain"/>
    <property type="match status" value="1"/>
</dbReference>
<gene>
    <name evidence="14" type="ORF">FHX42_001186</name>
</gene>
<keyword evidence="3" id="KW-1003">Cell membrane</keyword>
<accession>A0A839DWN2</accession>
<keyword evidence="5" id="KW-0677">Repeat</keyword>
<dbReference type="InterPro" id="IPR044751">
    <property type="entry name" value="Ion_transp-like_CBS"/>
</dbReference>
<evidence type="ECO:0000256" key="7">
    <source>
        <dbReference type="ARBA" id="ARBA00023122"/>
    </source>
</evidence>
<keyword evidence="8 10" id="KW-0472">Membrane</keyword>
<dbReference type="SUPFAM" id="SSF56176">
    <property type="entry name" value="FAD-binding/transporter-associated domain-like"/>
    <property type="match status" value="1"/>
</dbReference>
<keyword evidence="4 10" id="KW-0812">Transmembrane</keyword>
<dbReference type="GO" id="GO:0050660">
    <property type="term" value="F:flavin adenine dinucleotide binding"/>
    <property type="evidence" value="ECO:0007669"/>
    <property type="project" value="InterPro"/>
</dbReference>
<evidence type="ECO:0000313" key="15">
    <source>
        <dbReference type="Proteomes" id="UP000569329"/>
    </source>
</evidence>
<keyword evidence="6 10" id="KW-1133">Transmembrane helix</keyword>
<evidence type="ECO:0000256" key="2">
    <source>
        <dbReference type="ARBA" id="ARBA00006337"/>
    </source>
</evidence>
<dbReference type="InterPro" id="IPR000644">
    <property type="entry name" value="CBS_dom"/>
</dbReference>
<feature type="transmembrane region" description="Helical" evidence="11">
    <location>
        <begin position="51"/>
        <end position="78"/>
    </location>
</feature>
<dbReference type="SUPFAM" id="SSF54631">
    <property type="entry name" value="CBS-domain pair"/>
    <property type="match status" value="1"/>
</dbReference>
<dbReference type="Gene3D" id="3.30.465.10">
    <property type="match status" value="1"/>
</dbReference>
<dbReference type="GO" id="GO:0005886">
    <property type="term" value="C:plasma membrane"/>
    <property type="evidence" value="ECO:0007669"/>
    <property type="project" value="UniProtKB-SubCell"/>
</dbReference>
<dbReference type="PANTHER" id="PTHR43099:SF6">
    <property type="entry name" value="UPF0053 PROTEIN RV1842C"/>
    <property type="match status" value="1"/>
</dbReference>
<evidence type="ECO:0000259" key="13">
    <source>
        <dbReference type="PROSITE" id="PS51846"/>
    </source>
</evidence>
<comment type="subcellular location">
    <subcellularLocation>
        <location evidence="1">Cell membrane</location>
        <topology evidence="1">Multi-pass membrane protein</topology>
    </subcellularLocation>
</comment>
<evidence type="ECO:0000256" key="8">
    <source>
        <dbReference type="ARBA" id="ARBA00023136"/>
    </source>
</evidence>